<dbReference type="InterPro" id="IPR036390">
    <property type="entry name" value="WH_DNA-bd_sf"/>
</dbReference>
<dbReference type="SMART" id="SM00419">
    <property type="entry name" value="HTH_CRP"/>
    <property type="match status" value="1"/>
</dbReference>
<dbReference type="InterPro" id="IPR014710">
    <property type="entry name" value="RmlC-like_jellyroll"/>
</dbReference>
<evidence type="ECO:0000256" key="3">
    <source>
        <dbReference type="ARBA" id="ARBA00023163"/>
    </source>
</evidence>
<dbReference type="RefSeq" id="WP_183955005.1">
    <property type="nucleotide sequence ID" value="NZ_JACIEB010000003.1"/>
</dbReference>
<dbReference type="Gene3D" id="2.60.120.10">
    <property type="entry name" value="Jelly Rolls"/>
    <property type="match status" value="1"/>
</dbReference>
<proteinExistence type="predicted"/>
<reference evidence="6 7" key="1">
    <citation type="submission" date="2020-08" db="EMBL/GenBank/DDBJ databases">
        <title>Genomic Encyclopedia of Type Strains, Phase IV (KMG-IV): sequencing the most valuable type-strain genomes for metagenomic binning, comparative biology and taxonomic classification.</title>
        <authorList>
            <person name="Goeker M."/>
        </authorList>
    </citation>
    <scope>NUCLEOTIDE SEQUENCE [LARGE SCALE GENOMIC DNA]</scope>
    <source>
        <strain evidence="6 7">DSM 29348</strain>
    </source>
</reference>
<protein>
    <submittedName>
        <fullName evidence="6">CRP/FNR family transcriptional regulator</fullName>
    </submittedName>
</protein>
<dbReference type="Proteomes" id="UP000552757">
    <property type="component" value="Unassembled WGS sequence"/>
</dbReference>
<dbReference type="PROSITE" id="PS51063">
    <property type="entry name" value="HTH_CRP_2"/>
    <property type="match status" value="1"/>
</dbReference>
<evidence type="ECO:0000313" key="7">
    <source>
        <dbReference type="Proteomes" id="UP000552757"/>
    </source>
</evidence>
<dbReference type="CDD" id="cd00092">
    <property type="entry name" value="HTH_CRP"/>
    <property type="match status" value="1"/>
</dbReference>
<dbReference type="GO" id="GO:0003700">
    <property type="term" value="F:DNA-binding transcription factor activity"/>
    <property type="evidence" value="ECO:0007669"/>
    <property type="project" value="InterPro"/>
</dbReference>
<name>A0A7W6DL74_9SPHN</name>
<accession>A0A7W6DL74</accession>
<dbReference type="GO" id="GO:0003677">
    <property type="term" value="F:DNA binding"/>
    <property type="evidence" value="ECO:0007669"/>
    <property type="project" value="UniProtKB-KW"/>
</dbReference>
<evidence type="ECO:0000313" key="6">
    <source>
        <dbReference type="EMBL" id="MBB3981898.1"/>
    </source>
</evidence>
<dbReference type="GO" id="GO:0005829">
    <property type="term" value="C:cytosol"/>
    <property type="evidence" value="ECO:0007669"/>
    <property type="project" value="TreeGrafter"/>
</dbReference>
<organism evidence="6 7">
    <name type="scientific">Sphingobium fontiphilum</name>
    <dbReference type="NCBI Taxonomy" id="944425"/>
    <lineage>
        <taxon>Bacteria</taxon>
        <taxon>Pseudomonadati</taxon>
        <taxon>Pseudomonadota</taxon>
        <taxon>Alphaproteobacteria</taxon>
        <taxon>Sphingomonadales</taxon>
        <taxon>Sphingomonadaceae</taxon>
        <taxon>Sphingobium</taxon>
    </lineage>
</organism>
<dbReference type="Pfam" id="PF13545">
    <property type="entry name" value="HTH_Crp_2"/>
    <property type="match status" value="1"/>
</dbReference>
<evidence type="ECO:0000256" key="2">
    <source>
        <dbReference type="ARBA" id="ARBA00023125"/>
    </source>
</evidence>
<dbReference type="CDD" id="cd00038">
    <property type="entry name" value="CAP_ED"/>
    <property type="match status" value="1"/>
</dbReference>
<dbReference type="InterPro" id="IPR050397">
    <property type="entry name" value="Env_Response_Regulators"/>
</dbReference>
<dbReference type="SUPFAM" id="SSF46785">
    <property type="entry name" value="Winged helix' DNA-binding domain"/>
    <property type="match status" value="1"/>
</dbReference>
<dbReference type="EMBL" id="JACIEB010000003">
    <property type="protein sequence ID" value="MBB3981898.1"/>
    <property type="molecule type" value="Genomic_DNA"/>
</dbReference>
<keyword evidence="2" id="KW-0238">DNA-binding</keyword>
<dbReference type="PANTHER" id="PTHR24567:SF75">
    <property type="entry name" value="FUMARATE AND NITRATE REDUCTION REGULATORY PROTEIN"/>
    <property type="match status" value="1"/>
</dbReference>
<dbReference type="PRINTS" id="PR00034">
    <property type="entry name" value="HTHCRP"/>
</dbReference>
<evidence type="ECO:0000256" key="1">
    <source>
        <dbReference type="ARBA" id="ARBA00023015"/>
    </source>
</evidence>
<gene>
    <name evidence="6" type="ORF">GGR44_001557</name>
</gene>
<feature type="domain" description="HTH crp-type" evidence="5">
    <location>
        <begin position="171"/>
        <end position="244"/>
    </location>
</feature>
<feature type="domain" description="Cyclic nucleotide-binding" evidence="4">
    <location>
        <begin position="40"/>
        <end position="109"/>
    </location>
</feature>
<keyword evidence="3" id="KW-0804">Transcription</keyword>
<keyword evidence="1" id="KW-0805">Transcription regulation</keyword>
<dbReference type="InterPro" id="IPR036388">
    <property type="entry name" value="WH-like_DNA-bd_sf"/>
</dbReference>
<dbReference type="InterPro" id="IPR000595">
    <property type="entry name" value="cNMP-bd_dom"/>
</dbReference>
<sequence length="253" mass="27838">MDMQFDLAQSARRESPAANSCPASARVSACAQCQVRSHAICADLDGAELDALNRTGRRVSLRAGQTVMWEGDDSTIVANVIEGTLKLSTSTGDGREQIVGVVYPSDFIGRPFGARTPHSVTALTDARLCLFPRGAFDGFAREHPQLEHRLLQRTLDDLDRTRAWMLLLGRKTAREKVASFLIDMTRRLDPDGEGVQIDLPLSRQQMADILGLTIETVSRQMTEMKRLGIIELAGRRGVCILDEDRLEAMAEAA</sequence>
<dbReference type="PROSITE" id="PS00042">
    <property type="entry name" value="HTH_CRP_1"/>
    <property type="match status" value="1"/>
</dbReference>
<dbReference type="SMART" id="SM00100">
    <property type="entry name" value="cNMP"/>
    <property type="match status" value="1"/>
</dbReference>
<dbReference type="PROSITE" id="PS50042">
    <property type="entry name" value="CNMP_BINDING_3"/>
    <property type="match status" value="1"/>
</dbReference>
<dbReference type="Gene3D" id="1.10.10.10">
    <property type="entry name" value="Winged helix-like DNA-binding domain superfamily/Winged helix DNA-binding domain"/>
    <property type="match status" value="1"/>
</dbReference>
<keyword evidence="7" id="KW-1185">Reference proteome</keyword>
<dbReference type="PANTHER" id="PTHR24567">
    <property type="entry name" value="CRP FAMILY TRANSCRIPTIONAL REGULATORY PROTEIN"/>
    <property type="match status" value="1"/>
</dbReference>
<dbReference type="SUPFAM" id="SSF51206">
    <property type="entry name" value="cAMP-binding domain-like"/>
    <property type="match status" value="1"/>
</dbReference>
<evidence type="ECO:0000259" key="5">
    <source>
        <dbReference type="PROSITE" id="PS51063"/>
    </source>
</evidence>
<dbReference type="InterPro" id="IPR018490">
    <property type="entry name" value="cNMP-bd_dom_sf"/>
</dbReference>
<dbReference type="InterPro" id="IPR018335">
    <property type="entry name" value="Tscrpt_reg_HTH_Crp-type_CS"/>
</dbReference>
<dbReference type="InterPro" id="IPR012318">
    <property type="entry name" value="HTH_CRP"/>
</dbReference>
<evidence type="ECO:0000259" key="4">
    <source>
        <dbReference type="PROSITE" id="PS50042"/>
    </source>
</evidence>
<dbReference type="Pfam" id="PF00027">
    <property type="entry name" value="cNMP_binding"/>
    <property type="match status" value="1"/>
</dbReference>
<comment type="caution">
    <text evidence="6">The sequence shown here is derived from an EMBL/GenBank/DDBJ whole genome shotgun (WGS) entry which is preliminary data.</text>
</comment>
<dbReference type="AlphaFoldDB" id="A0A7W6DL74"/>